<dbReference type="PANTHER" id="PTHR32309:SF13">
    <property type="entry name" value="FERRIC ENTEROBACTIN TRANSPORT PROTEIN FEPE"/>
    <property type="match status" value="1"/>
</dbReference>
<organism evidence="3 4">
    <name type="scientific">Plastoroseomonas arctica</name>
    <dbReference type="NCBI Taxonomy" id="1509237"/>
    <lineage>
        <taxon>Bacteria</taxon>
        <taxon>Pseudomonadati</taxon>
        <taxon>Pseudomonadota</taxon>
        <taxon>Alphaproteobacteria</taxon>
        <taxon>Acetobacterales</taxon>
        <taxon>Acetobacteraceae</taxon>
        <taxon>Plastoroseomonas</taxon>
    </lineage>
</organism>
<evidence type="ECO:0000256" key="1">
    <source>
        <dbReference type="SAM" id="MobiDB-lite"/>
    </source>
</evidence>
<evidence type="ECO:0000313" key="3">
    <source>
        <dbReference type="EMBL" id="MBR0654368.1"/>
    </source>
</evidence>
<feature type="region of interest" description="Disordered" evidence="1">
    <location>
        <begin position="1"/>
        <end position="31"/>
    </location>
</feature>
<reference evidence="3" key="2">
    <citation type="journal article" date="2021" name="Syst. Appl. Microbiol.">
        <title>Roseomonas hellenica sp. nov., isolated from roots of wild-growing Alkanna tinctoria.</title>
        <authorList>
            <person name="Rat A."/>
            <person name="Naranjo H.D."/>
            <person name="Lebbe L."/>
            <person name="Cnockaert M."/>
            <person name="Krigas N."/>
            <person name="Grigoriadou K."/>
            <person name="Maloupa E."/>
            <person name="Willems A."/>
        </authorList>
    </citation>
    <scope>NUCLEOTIDE SEQUENCE</scope>
    <source>
        <strain evidence="3">LMG 28251</strain>
    </source>
</reference>
<comment type="caution">
    <text evidence="3">The sequence shown here is derived from an EMBL/GenBank/DDBJ whole genome shotgun (WGS) entry which is preliminary data.</text>
</comment>
<keyword evidence="2" id="KW-1133">Transmembrane helix</keyword>
<keyword evidence="2" id="KW-0472">Membrane</keyword>
<dbReference type="GO" id="GO:0004713">
    <property type="term" value="F:protein tyrosine kinase activity"/>
    <property type="evidence" value="ECO:0007669"/>
    <property type="project" value="TreeGrafter"/>
</dbReference>
<dbReference type="Proteomes" id="UP001196068">
    <property type="component" value="Unassembled WGS sequence"/>
</dbReference>
<proteinExistence type="predicted"/>
<dbReference type="EMBL" id="JAAEDH010000003">
    <property type="protein sequence ID" value="MBR0654368.1"/>
    <property type="molecule type" value="Genomic_DNA"/>
</dbReference>
<feature type="compositionally biased region" description="Polar residues" evidence="1">
    <location>
        <begin position="1"/>
        <end position="21"/>
    </location>
</feature>
<dbReference type="RefSeq" id="WP_211873180.1">
    <property type="nucleotide sequence ID" value="NZ_JAAEDH010000003.1"/>
</dbReference>
<name>A0AAF1JXI6_9PROT</name>
<evidence type="ECO:0000256" key="2">
    <source>
        <dbReference type="SAM" id="Phobius"/>
    </source>
</evidence>
<dbReference type="PANTHER" id="PTHR32309">
    <property type="entry name" value="TYROSINE-PROTEIN KINASE"/>
    <property type="match status" value="1"/>
</dbReference>
<accession>A0AAF1JXI6</accession>
<sequence length="401" mass="44372">MTISMKLSPHTTLSDPQTSEQLGWPGEEDERPPSWLDRLRAPFLWLVVLPTLIVGGYLYGIAADQYVSEARFIVRGSAQSAGGGPVAAAIGGIGGGAAAAGASSGGAEAMALRDYVNSFDAIRDANEILDIAAIYQREEADWWFRLDRNVPELMTRYVNNMVTVSRDSETGTGILRVRAFRPEDAHNYAETLMTLAERLINRLSERQRNDTLNNGRREVAIAEARVLAARDAISEFREREQNLDATRSAAAAGERITALQAQLTLVRTEAQNARNFLRVDNPQYIILQNRIRAIEAQIAEDRQASTRGGDALLQQVSAFERLVLEREFADKQLSSATTSLEGARYETQRQQLYLARVVQPSLPVYPLYPRRMLIVLSVFGCLCIIYAVGRLIASGLRENAS</sequence>
<reference evidence="3" key="1">
    <citation type="submission" date="2020-01" db="EMBL/GenBank/DDBJ databases">
        <authorList>
            <person name="Rat A."/>
        </authorList>
    </citation>
    <scope>NUCLEOTIDE SEQUENCE</scope>
    <source>
        <strain evidence="3">LMG 28251</strain>
    </source>
</reference>
<keyword evidence="2" id="KW-0812">Transmembrane</keyword>
<keyword evidence="4" id="KW-1185">Reference proteome</keyword>
<protein>
    <submittedName>
        <fullName evidence="3">Capsule biosynthesis protein</fullName>
    </submittedName>
</protein>
<dbReference type="AlphaFoldDB" id="A0AAF1JXI6"/>
<dbReference type="InterPro" id="IPR050445">
    <property type="entry name" value="Bact_polysacc_biosynth/exp"/>
</dbReference>
<evidence type="ECO:0000313" key="4">
    <source>
        <dbReference type="Proteomes" id="UP001196068"/>
    </source>
</evidence>
<dbReference type="GO" id="GO:0005886">
    <property type="term" value="C:plasma membrane"/>
    <property type="evidence" value="ECO:0007669"/>
    <property type="project" value="TreeGrafter"/>
</dbReference>
<gene>
    <name evidence="3" type="ORF">GXW79_04660</name>
</gene>
<feature type="transmembrane region" description="Helical" evidence="2">
    <location>
        <begin position="373"/>
        <end position="393"/>
    </location>
</feature>
<feature type="transmembrane region" description="Helical" evidence="2">
    <location>
        <begin position="43"/>
        <end position="62"/>
    </location>
</feature>